<dbReference type="InterPro" id="IPR025166">
    <property type="entry name" value="Integrase_DNA_bind_dom"/>
</dbReference>
<feature type="domain" description="Tyr recombinase" evidence="6">
    <location>
        <begin position="206"/>
        <end position="378"/>
    </location>
</feature>
<dbReference type="Gene3D" id="1.10.443.10">
    <property type="entry name" value="Intergrase catalytic core"/>
    <property type="match status" value="1"/>
</dbReference>
<dbReference type="InterPro" id="IPR050808">
    <property type="entry name" value="Phage_Integrase"/>
</dbReference>
<evidence type="ECO:0000256" key="3">
    <source>
        <dbReference type="ARBA" id="ARBA00023125"/>
    </source>
</evidence>
<evidence type="ECO:0000313" key="8">
    <source>
        <dbReference type="EMBL" id="WAR44284.1"/>
    </source>
</evidence>
<name>A0ABY7GHI4_9GAMM</name>
<dbReference type="PANTHER" id="PTHR30629:SF2">
    <property type="entry name" value="PROPHAGE INTEGRASE INTS-RELATED"/>
    <property type="match status" value="1"/>
</dbReference>
<dbReference type="InterPro" id="IPR011010">
    <property type="entry name" value="DNA_brk_join_enz"/>
</dbReference>
<proteinExistence type="inferred from homology"/>
<accession>A0ABY7GHI4</accession>
<dbReference type="InterPro" id="IPR013762">
    <property type="entry name" value="Integrase-like_cat_sf"/>
</dbReference>
<dbReference type="RefSeq" id="WP_255189262.1">
    <property type="nucleotide sequence ID" value="NZ_CP113517.1"/>
</dbReference>
<dbReference type="InterPro" id="IPR010998">
    <property type="entry name" value="Integrase_recombinase_N"/>
</dbReference>
<evidence type="ECO:0000313" key="9">
    <source>
        <dbReference type="Proteomes" id="UP001162780"/>
    </source>
</evidence>
<dbReference type="Gene3D" id="3.30.160.390">
    <property type="entry name" value="Integrase, DNA-binding domain"/>
    <property type="match status" value="1"/>
</dbReference>
<evidence type="ECO:0000256" key="2">
    <source>
        <dbReference type="ARBA" id="ARBA00022908"/>
    </source>
</evidence>
<keyword evidence="9" id="KW-1185">Reference proteome</keyword>
<keyword evidence="3 5" id="KW-0238">DNA-binding</keyword>
<dbReference type="Proteomes" id="UP001162780">
    <property type="component" value="Chromosome"/>
</dbReference>
<organism evidence="8 9">
    <name type="scientific">Methylomonas rapida</name>
    <dbReference type="NCBI Taxonomy" id="2963939"/>
    <lineage>
        <taxon>Bacteria</taxon>
        <taxon>Pseudomonadati</taxon>
        <taxon>Pseudomonadota</taxon>
        <taxon>Gammaproteobacteria</taxon>
        <taxon>Methylococcales</taxon>
        <taxon>Methylococcaceae</taxon>
        <taxon>Methylomonas</taxon>
    </lineage>
</organism>
<evidence type="ECO:0000256" key="4">
    <source>
        <dbReference type="ARBA" id="ARBA00023172"/>
    </source>
</evidence>
<dbReference type="CDD" id="cd00796">
    <property type="entry name" value="INT_Rci_Hp1_C"/>
    <property type="match status" value="1"/>
</dbReference>
<evidence type="ECO:0000256" key="1">
    <source>
        <dbReference type="ARBA" id="ARBA00008857"/>
    </source>
</evidence>
<gene>
    <name evidence="8" type="ORF">NM686_018245</name>
</gene>
<sequence>MADNKINFTKAALDALPLPETGNRTTYHDTKTNGLQLRVTSNGAKTFSLFRRVKNGNPERVTLGRYPDMTVEQARTEATRLNGLLVQGINPNNDARALKTETTLQELFDDFLQHRRNKRGAFLSEKTKRSYRYDFGLYLGKWSKRKLSQFKDTDFGKLHTEIGKEHPTTANRVIAMASSLFSYANEKKLFKGANPAHGIKKYPETKRERFLQADELPAFFSALAEEENEILRDYFLISLLTGARRSNVQEMQWSQINFDRAEWRIPTTKNGEPQTVTLTAEALEILRNRKADNAGPWVFPGNGATGHIVEPKKAWKRVLERAGIDDLRIHDLRRTLGSWQAKTGASLAIVGKSLNHKSPSTTAIYARLDLDPVRESVDRATGAMLAAAGLRPAGEVVELKAKKAK</sequence>
<evidence type="ECO:0000259" key="7">
    <source>
        <dbReference type="PROSITE" id="PS51900"/>
    </source>
</evidence>
<dbReference type="Pfam" id="PF00589">
    <property type="entry name" value="Phage_integrase"/>
    <property type="match status" value="1"/>
</dbReference>
<dbReference type="PROSITE" id="PS51900">
    <property type="entry name" value="CB"/>
    <property type="match status" value="1"/>
</dbReference>
<protein>
    <submittedName>
        <fullName evidence="8">Tyrosine-type recombinase/integrase</fullName>
    </submittedName>
</protein>
<keyword evidence="4" id="KW-0233">DNA recombination</keyword>
<dbReference type="PROSITE" id="PS51898">
    <property type="entry name" value="TYR_RECOMBINASE"/>
    <property type="match status" value="1"/>
</dbReference>
<dbReference type="SUPFAM" id="SSF56349">
    <property type="entry name" value="DNA breaking-rejoining enzymes"/>
    <property type="match status" value="1"/>
</dbReference>
<evidence type="ECO:0000256" key="5">
    <source>
        <dbReference type="PROSITE-ProRule" id="PRU01248"/>
    </source>
</evidence>
<keyword evidence="2" id="KW-0229">DNA integration</keyword>
<dbReference type="EMBL" id="CP113517">
    <property type="protein sequence ID" value="WAR44284.1"/>
    <property type="molecule type" value="Genomic_DNA"/>
</dbReference>
<reference evidence="8" key="1">
    <citation type="submission" date="2022-11" db="EMBL/GenBank/DDBJ databases">
        <title>Methylomonas rapida sp. nov., Carotenoid-Producing Obligate Methanotrophs with High Growth Characteristics and Biotechnological Potential.</title>
        <authorList>
            <person name="Tikhonova E.N."/>
            <person name="Suleimanov R.Z."/>
            <person name="Miroshnikov K."/>
            <person name="Oshkin I.Y."/>
            <person name="Belova S.E."/>
            <person name="Danilova O.V."/>
            <person name="Ashikhmin A."/>
            <person name="Konopkin A."/>
            <person name="But S.Y."/>
            <person name="Khmelenina V.N."/>
            <person name="Kuznetsov N."/>
            <person name="Pimenov N.V."/>
            <person name="Dedysh S.N."/>
        </authorList>
    </citation>
    <scope>NUCLEOTIDE SEQUENCE</scope>
    <source>
        <strain evidence="8">MP1</strain>
    </source>
</reference>
<evidence type="ECO:0000259" key="6">
    <source>
        <dbReference type="PROSITE" id="PS51898"/>
    </source>
</evidence>
<comment type="similarity">
    <text evidence="1">Belongs to the 'phage' integrase family.</text>
</comment>
<dbReference type="InterPro" id="IPR044068">
    <property type="entry name" value="CB"/>
</dbReference>
<dbReference type="Pfam" id="PF13356">
    <property type="entry name" value="Arm-DNA-bind_3"/>
    <property type="match status" value="1"/>
</dbReference>
<dbReference type="PANTHER" id="PTHR30629">
    <property type="entry name" value="PROPHAGE INTEGRASE"/>
    <property type="match status" value="1"/>
</dbReference>
<dbReference type="Gene3D" id="1.10.150.130">
    <property type="match status" value="1"/>
</dbReference>
<dbReference type="InterPro" id="IPR002104">
    <property type="entry name" value="Integrase_catalytic"/>
</dbReference>
<dbReference type="InterPro" id="IPR038488">
    <property type="entry name" value="Integrase_DNA-bd_sf"/>
</dbReference>
<feature type="domain" description="Core-binding (CB)" evidence="7">
    <location>
        <begin position="102"/>
        <end position="185"/>
    </location>
</feature>